<protein>
    <submittedName>
        <fullName evidence="2">Uncharacterized protein</fullName>
    </submittedName>
</protein>
<evidence type="ECO:0000313" key="3">
    <source>
        <dbReference type="Proteomes" id="UP001338125"/>
    </source>
</evidence>
<evidence type="ECO:0000256" key="1">
    <source>
        <dbReference type="SAM" id="MobiDB-lite"/>
    </source>
</evidence>
<evidence type="ECO:0000313" key="2">
    <source>
        <dbReference type="EMBL" id="KAK5994968.1"/>
    </source>
</evidence>
<comment type="caution">
    <text evidence="2">The sequence shown here is derived from an EMBL/GenBank/DDBJ whole genome shotgun (WGS) entry which is preliminary data.</text>
</comment>
<feature type="compositionally biased region" description="Pro residues" evidence="1">
    <location>
        <begin position="26"/>
        <end position="35"/>
    </location>
</feature>
<proteinExistence type="predicted"/>
<dbReference type="Proteomes" id="UP001338125">
    <property type="component" value="Unassembled WGS sequence"/>
</dbReference>
<accession>A0ABR0SS79</accession>
<name>A0ABR0SS79_9HYPO</name>
<gene>
    <name evidence="2" type="ORF">PT974_03357</name>
</gene>
<feature type="region of interest" description="Disordered" evidence="1">
    <location>
        <begin position="26"/>
        <end position="68"/>
    </location>
</feature>
<dbReference type="EMBL" id="JAVFKD010000004">
    <property type="protein sequence ID" value="KAK5994968.1"/>
    <property type="molecule type" value="Genomic_DNA"/>
</dbReference>
<reference evidence="2 3" key="1">
    <citation type="submission" date="2024-01" db="EMBL/GenBank/DDBJ databases">
        <title>Complete genome of Cladobotryum mycophilum ATHUM6906.</title>
        <authorList>
            <person name="Christinaki A.C."/>
            <person name="Myridakis A.I."/>
            <person name="Kouvelis V.N."/>
        </authorList>
    </citation>
    <scope>NUCLEOTIDE SEQUENCE [LARGE SCALE GENOMIC DNA]</scope>
    <source>
        <strain evidence="2 3">ATHUM6906</strain>
    </source>
</reference>
<keyword evidence="3" id="KW-1185">Reference proteome</keyword>
<organism evidence="2 3">
    <name type="scientific">Cladobotryum mycophilum</name>
    <dbReference type="NCBI Taxonomy" id="491253"/>
    <lineage>
        <taxon>Eukaryota</taxon>
        <taxon>Fungi</taxon>
        <taxon>Dikarya</taxon>
        <taxon>Ascomycota</taxon>
        <taxon>Pezizomycotina</taxon>
        <taxon>Sordariomycetes</taxon>
        <taxon>Hypocreomycetidae</taxon>
        <taxon>Hypocreales</taxon>
        <taxon>Hypocreaceae</taxon>
        <taxon>Cladobotryum</taxon>
    </lineage>
</organism>
<sequence length="83" mass="9190">MHFPPFRILHFHAPPGAERAHVLPPLQPSHVPLPPGQTMVMTPWQPRLSSSQPQPWTDKLSHADPVSGNHIERCASSQALGHI</sequence>